<keyword evidence="3" id="KW-0732">Signal</keyword>
<feature type="domain" description="Fibronectin type-III" evidence="4">
    <location>
        <begin position="587"/>
        <end position="675"/>
    </location>
</feature>
<dbReference type="Gene3D" id="2.60.40.1080">
    <property type="match status" value="2"/>
</dbReference>
<dbReference type="InterPro" id="IPR011044">
    <property type="entry name" value="Quino_amine_DH_bsu"/>
</dbReference>
<accession>A0A9X1WQX1</accession>
<feature type="domain" description="LTD" evidence="5">
    <location>
        <begin position="387"/>
        <end position="535"/>
    </location>
</feature>
<dbReference type="InterPro" id="IPR036116">
    <property type="entry name" value="FN3_sf"/>
</dbReference>
<dbReference type="PANTHER" id="PTHR13817">
    <property type="entry name" value="TITIN"/>
    <property type="match status" value="1"/>
</dbReference>
<organism evidence="6 7">
    <name type="scientific">Paenibacillus mangrovi</name>
    <dbReference type="NCBI Taxonomy" id="2931978"/>
    <lineage>
        <taxon>Bacteria</taxon>
        <taxon>Bacillati</taxon>
        <taxon>Bacillota</taxon>
        <taxon>Bacilli</taxon>
        <taxon>Bacillales</taxon>
        <taxon>Paenibacillaceae</taxon>
        <taxon>Paenibacillus</taxon>
    </lineage>
</organism>
<dbReference type="Pfam" id="PF00041">
    <property type="entry name" value="fn3"/>
    <property type="match status" value="2"/>
</dbReference>
<evidence type="ECO:0000256" key="3">
    <source>
        <dbReference type="SAM" id="SignalP"/>
    </source>
</evidence>
<feature type="domain" description="Fibronectin type-III" evidence="4">
    <location>
        <begin position="216"/>
        <end position="303"/>
    </location>
</feature>
<proteinExistence type="predicted"/>
<dbReference type="SUPFAM" id="SSF49373">
    <property type="entry name" value="Invasin/intimin cell-adhesion fragments"/>
    <property type="match status" value="1"/>
</dbReference>
<name>A0A9X1WQX1_9BACL</name>
<dbReference type="InterPro" id="IPR013783">
    <property type="entry name" value="Ig-like_fold"/>
</dbReference>
<feature type="signal peptide" evidence="3">
    <location>
        <begin position="1"/>
        <end position="35"/>
    </location>
</feature>
<feature type="domain" description="LTD" evidence="5">
    <location>
        <begin position="29"/>
        <end position="174"/>
    </location>
</feature>
<dbReference type="Gene3D" id="2.60.40.1260">
    <property type="entry name" value="Lamin Tail domain"/>
    <property type="match status" value="1"/>
</dbReference>
<dbReference type="InterPro" id="IPR003961">
    <property type="entry name" value="FN3_dom"/>
</dbReference>
<dbReference type="InterPro" id="IPR050964">
    <property type="entry name" value="Striated_Muscle_Regulatory"/>
</dbReference>
<feature type="domain" description="Fibronectin type-III" evidence="4">
    <location>
        <begin position="308"/>
        <end position="398"/>
    </location>
</feature>
<dbReference type="SUPFAM" id="SSF74853">
    <property type="entry name" value="Lamin A/C globular tail domain"/>
    <property type="match status" value="2"/>
</dbReference>
<dbReference type="SUPFAM" id="SSF50969">
    <property type="entry name" value="YVTN repeat-like/Quinoprotein amine dehydrogenase"/>
    <property type="match status" value="1"/>
</dbReference>
<dbReference type="PANTHER" id="PTHR13817:SF166">
    <property type="entry name" value="NEURONAL IGCAM-RELATED"/>
    <property type="match status" value="1"/>
</dbReference>
<feature type="region of interest" description="Disordered" evidence="2">
    <location>
        <begin position="568"/>
        <end position="596"/>
    </location>
</feature>
<evidence type="ECO:0000259" key="5">
    <source>
        <dbReference type="PROSITE" id="PS51841"/>
    </source>
</evidence>
<dbReference type="InterPro" id="IPR008964">
    <property type="entry name" value="Invasin/intimin_cell_adhesion"/>
</dbReference>
<feature type="compositionally biased region" description="Polar residues" evidence="2">
    <location>
        <begin position="582"/>
        <end position="596"/>
    </location>
</feature>
<dbReference type="InterPro" id="IPR003343">
    <property type="entry name" value="Big_2"/>
</dbReference>
<protein>
    <submittedName>
        <fullName evidence="6">Lamin tail domain-containing protein</fullName>
    </submittedName>
</protein>
<dbReference type="Pfam" id="PF00932">
    <property type="entry name" value="LTD"/>
    <property type="match status" value="2"/>
</dbReference>
<dbReference type="SUPFAM" id="SSF49265">
    <property type="entry name" value="Fibronectin type III"/>
    <property type="match status" value="2"/>
</dbReference>
<evidence type="ECO:0000313" key="7">
    <source>
        <dbReference type="Proteomes" id="UP001139347"/>
    </source>
</evidence>
<dbReference type="RefSeq" id="WP_244726813.1">
    <property type="nucleotide sequence ID" value="NZ_JALIRP010000006.1"/>
</dbReference>
<keyword evidence="7" id="KW-1185">Reference proteome</keyword>
<dbReference type="CDD" id="cd00063">
    <property type="entry name" value="FN3"/>
    <property type="match status" value="2"/>
</dbReference>
<evidence type="ECO:0000256" key="2">
    <source>
        <dbReference type="SAM" id="MobiDB-lite"/>
    </source>
</evidence>
<sequence>MNKRSRWRRAMLFIWMFALLALPFVGLAPQGTAHAAAAEPDLMITEIVPQSIGTGQPYEYVEIYNNTTSPINLDGYKLQYYTSEPYSSPTNIWPITNKTIDAKSVLVLWLMKYDYPNLPLSEFNEAYGVTLTPEQVYAVKLTTSAQGLHDTAKRKVGVAAPGGQLVTSTYINADVPDGIAGRSVTYMPQAGGIEMVKIANNQPSTPGVLVTGQVHGPTAPSGLKAKAGDSVSLLEWDRNPESDVTAYKIYMAQSTAIATVADTSYTVEGLTNGTQYQFRVTAVDANGDESPATSAVTVKPHPIYDLEPPAPPVGLTAIPGKGVVTLNWTPNAEPDLAGYQIYVDGKLRQVVPAPANTATVGPLDFGRRYTFELTAMDTSENESDKSAPVTAEPELLPVPSLLITELVPDSNNYAGYDAHEFVELYNTTSEAISLQGYTLRLESSTPSSSWEYTLSEPAVIGPGDTFLLWTRKAELHSLTLEGFNHYYYDTYFNKYVNADHMYIVEGVSGLYNTSEQTVLIKDPSGNEISRATYNNNSSDVAEGKSIVYGYPADGSKVMRKIASKQVSTPGRLSAGQAPPPQMTNDQSPAAPSQVNAVPGNGTVSLSWAPGSEQDIMEYNIYKNGILENTLPASEHLTTVYMLIGNVPYSFEVSAINSSGKESDRSAQVTVTPDHAIATQQERTANPKNDAYAMLWNTGTEGPIIPGLAEDLIPQGTAYYPDKDWLLVSSYFSDDRPSRLSVIDLQTGQLIKSLILLEEDGKRYIGHAGGVAVSGQHAWIASGNYLYRLDLNDIVQAANNGEVRFKDRFATPTRASFTTYADGVLYVGDYYEEDGYPTEANHLLVNRDGDLYHAWIAGYRLDSQTDLLPSSKVNDGIQSVTPDLILSIQDQIQGAVIRGDGIVLSKSTSRYANSYLYRFNNPINEAPHTMVTYGTDSVPVWFLDGKNKADTNNQLTMPPMSENVLDVNGSLYVLYESGANLYRYTTTYVLDRLQIVDLNLWKTYGQYEIRGIPQLMEVGADAHAQAVQLFGNAASLDVTANASWSSSDPDIVEVSGEGMVIAKKEGVAVITARIGSKSAPFQVKVKSPAVLQSIALHGLTPEISVGQHVQLKVEAQYDNGSKQDVTAMARYEATKDKSVEITPTGELIAKKPFVTVITVTYQGKTVDFRLKINQK</sequence>
<dbReference type="EMBL" id="JALIRP010000006">
    <property type="protein sequence ID" value="MCJ8013434.1"/>
    <property type="molecule type" value="Genomic_DNA"/>
</dbReference>
<gene>
    <name evidence="6" type="ORF">MUG84_17035</name>
</gene>
<dbReference type="InterPro" id="IPR036415">
    <property type="entry name" value="Lamin_tail_dom_sf"/>
</dbReference>
<evidence type="ECO:0000259" key="4">
    <source>
        <dbReference type="PROSITE" id="PS50853"/>
    </source>
</evidence>
<dbReference type="InterPro" id="IPR001322">
    <property type="entry name" value="Lamin_tail_dom"/>
</dbReference>
<dbReference type="SMART" id="SM00060">
    <property type="entry name" value="FN3"/>
    <property type="match status" value="3"/>
</dbReference>
<evidence type="ECO:0000256" key="1">
    <source>
        <dbReference type="ARBA" id="ARBA00022737"/>
    </source>
</evidence>
<evidence type="ECO:0000313" key="6">
    <source>
        <dbReference type="EMBL" id="MCJ8013434.1"/>
    </source>
</evidence>
<feature type="chain" id="PRO_5040849381" evidence="3">
    <location>
        <begin position="36"/>
        <end position="1174"/>
    </location>
</feature>
<dbReference type="PROSITE" id="PS50853">
    <property type="entry name" value="FN3"/>
    <property type="match status" value="3"/>
</dbReference>
<dbReference type="SMART" id="SM00635">
    <property type="entry name" value="BID_2"/>
    <property type="match status" value="2"/>
</dbReference>
<dbReference type="Gene3D" id="2.60.40.10">
    <property type="entry name" value="Immunoglobulins"/>
    <property type="match status" value="3"/>
</dbReference>
<dbReference type="AlphaFoldDB" id="A0A9X1WQX1"/>
<dbReference type="PROSITE" id="PS51841">
    <property type="entry name" value="LTD"/>
    <property type="match status" value="2"/>
</dbReference>
<keyword evidence="1" id="KW-0677">Repeat</keyword>
<comment type="caution">
    <text evidence="6">The sequence shown here is derived from an EMBL/GenBank/DDBJ whole genome shotgun (WGS) entry which is preliminary data.</text>
</comment>
<dbReference type="Proteomes" id="UP001139347">
    <property type="component" value="Unassembled WGS sequence"/>
</dbReference>
<reference evidence="6" key="1">
    <citation type="submission" date="2022-04" db="EMBL/GenBank/DDBJ databases">
        <title>Paenibacillus mangrovi sp. nov., a novel endophytic bacterium isolated from bark of Kandelia candel.</title>
        <authorList>
            <person name="Tuo L."/>
        </authorList>
    </citation>
    <scope>NUCLEOTIDE SEQUENCE</scope>
    <source>
        <strain evidence="6">KQZ6P-2</strain>
    </source>
</reference>